<dbReference type="PANTHER" id="PTHR33490:SF3">
    <property type="entry name" value="CONSERVED INTEGRAL MEMBRANE PROTEIN"/>
    <property type="match status" value="1"/>
</dbReference>
<proteinExistence type="predicted"/>
<reference evidence="2 3" key="1">
    <citation type="journal article" date="2019" name="Int. J. Syst. Evol. Microbiol.">
        <title>The Global Catalogue of Microorganisms (GCM) 10K type strain sequencing project: providing services to taxonomists for standard genome sequencing and annotation.</title>
        <authorList>
            <consortium name="The Broad Institute Genomics Platform"/>
            <consortium name="The Broad Institute Genome Sequencing Center for Infectious Disease"/>
            <person name="Wu L."/>
            <person name="Ma J."/>
        </authorList>
    </citation>
    <scope>NUCLEOTIDE SEQUENCE [LARGE SCALE GENOMIC DNA]</scope>
    <source>
        <strain evidence="2 3">JCM 16083</strain>
    </source>
</reference>
<evidence type="ECO:0000313" key="3">
    <source>
        <dbReference type="Proteomes" id="UP001501126"/>
    </source>
</evidence>
<dbReference type="SUPFAM" id="SSF54001">
    <property type="entry name" value="Cysteine proteinases"/>
    <property type="match status" value="1"/>
</dbReference>
<keyword evidence="3" id="KW-1185">Reference proteome</keyword>
<evidence type="ECO:0000259" key="1">
    <source>
        <dbReference type="Pfam" id="PF01841"/>
    </source>
</evidence>
<sequence length="219" mass="25703">MEEYLRPTFILDFTSPEVQEYVSEFRELNSLEEQAKALYLKVRDGFLYDPYRLDLRPEALKASVILKKSRAWCVEKAIVFAAGLRALSIPCRLGYAIVQNHIGVERLTTILRSEKIVFHGYVDVLLNDNWTKATPAFDHRTCSLCEVQPLEWDADEDSLFQEYSGKGKFMEYHYDYGTFPDVPVELMNEEMKKYYPHLFDGTHTNSRQFSFYHLWSPKD</sequence>
<accession>A0ABN1MPM0</accession>
<protein>
    <submittedName>
        <fullName evidence="2">Transglutaminase family protein</fullName>
    </submittedName>
</protein>
<dbReference type="Gene3D" id="3.10.620.30">
    <property type="match status" value="1"/>
</dbReference>
<comment type="caution">
    <text evidence="2">The sequence shown here is derived from an EMBL/GenBank/DDBJ whole genome shotgun (WGS) entry which is preliminary data.</text>
</comment>
<dbReference type="EMBL" id="BAAAFH010000011">
    <property type="protein sequence ID" value="GAA0875251.1"/>
    <property type="molecule type" value="Genomic_DNA"/>
</dbReference>
<dbReference type="InterPro" id="IPR002931">
    <property type="entry name" value="Transglutaminase-like"/>
</dbReference>
<gene>
    <name evidence="2" type="ORF">GCM10009118_16600</name>
</gene>
<dbReference type="Pfam" id="PF01841">
    <property type="entry name" value="Transglut_core"/>
    <property type="match status" value="1"/>
</dbReference>
<organism evidence="2 3">
    <name type="scientific">Wandonia haliotis</name>
    <dbReference type="NCBI Taxonomy" id="574963"/>
    <lineage>
        <taxon>Bacteria</taxon>
        <taxon>Pseudomonadati</taxon>
        <taxon>Bacteroidota</taxon>
        <taxon>Flavobacteriia</taxon>
        <taxon>Flavobacteriales</taxon>
        <taxon>Crocinitomicaceae</taxon>
        <taxon>Wandonia</taxon>
    </lineage>
</organism>
<feature type="domain" description="Transglutaminase-like" evidence="1">
    <location>
        <begin position="27"/>
        <end position="134"/>
    </location>
</feature>
<dbReference type="PANTHER" id="PTHR33490">
    <property type="entry name" value="BLR5614 PROTEIN-RELATED"/>
    <property type="match status" value="1"/>
</dbReference>
<name>A0ABN1MPM0_9FLAO</name>
<dbReference type="Proteomes" id="UP001501126">
    <property type="component" value="Unassembled WGS sequence"/>
</dbReference>
<evidence type="ECO:0000313" key="2">
    <source>
        <dbReference type="EMBL" id="GAA0875251.1"/>
    </source>
</evidence>
<dbReference type="InterPro" id="IPR038765">
    <property type="entry name" value="Papain-like_cys_pep_sf"/>
</dbReference>
<dbReference type="RefSeq" id="WP_343786534.1">
    <property type="nucleotide sequence ID" value="NZ_BAAAFH010000011.1"/>
</dbReference>